<name>A0AC35FS34_9BILA</name>
<reference evidence="2" key="1">
    <citation type="submission" date="2022-11" db="UniProtKB">
        <authorList>
            <consortium name="WormBaseParasite"/>
        </authorList>
    </citation>
    <scope>IDENTIFICATION</scope>
</reference>
<proteinExistence type="predicted"/>
<organism evidence="1 2">
    <name type="scientific">Panagrolaimus sp. PS1159</name>
    <dbReference type="NCBI Taxonomy" id="55785"/>
    <lineage>
        <taxon>Eukaryota</taxon>
        <taxon>Metazoa</taxon>
        <taxon>Ecdysozoa</taxon>
        <taxon>Nematoda</taxon>
        <taxon>Chromadorea</taxon>
        <taxon>Rhabditida</taxon>
        <taxon>Tylenchina</taxon>
        <taxon>Panagrolaimomorpha</taxon>
        <taxon>Panagrolaimoidea</taxon>
        <taxon>Panagrolaimidae</taxon>
        <taxon>Panagrolaimus</taxon>
    </lineage>
</organism>
<dbReference type="WBParaSite" id="PS1159_v2.g20305.t1">
    <property type="protein sequence ID" value="PS1159_v2.g20305.t1"/>
    <property type="gene ID" value="PS1159_v2.g20305"/>
</dbReference>
<evidence type="ECO:0000313" key="1">
    <source>
        <dbReference type="Proteomes" id="UP000887580"/>
    </source>
</evidence>
<protein>
    <submittedName>
        <fullName evidence="2">C2H2-type domain-containing protein</fullName>
    </submittedName>
</protein>
<sequence>MPKIKKEVAEPPVVNIDSDSENESIQVFKGDDPPYDVPIYDNKIMIVDLVALFPNFHGLHLSGNGMNRMLSKIKYEKKGYFPPPKNGWAGVKVVVLIVEPTATAATLESRNSTPRSTPISNDAATENVKPVKEPDVPSRPVTPIHISDEHIFDRFSVSNMTQLCALPQFSHNSFFDPEPFVTYRSKFVEIYRASLIALGPESFNLSFIFQLNRRSVDTSRLLPALEGQKAFECENCQIAFSEPASAFQHYCSISHGEKLLAEKNLYAMEIVDILKVAKERLMFPPPIQRPQIRPLMASPVPPPVQLQLCNNGRQTRWDVRPTSHQLLRPAIPLPRLIIPFYLRTVSPQLPVNSNIMVQNNQIAPMLPERESRQKNQDSVNNNDIVATETNNTNVIPQSSTVPPPTKSGKRKRSSSSDDSEEEGQFQPTKKVSSAKSQPSTSKASKRKQQDSSESNNSEEEQTQPDKKAATKSRPSSSRPLKKTSRAVADIIQRFVAKKVEKTKKKSQNAPVVQSSGEESESSDFEHVHHVNRPIKGEFGEETINRTPQIPEKELLFHYKVKSLTELAKLRPMLVPHLISDLDAFHKFRAFAFSNLRNVLVKASKVGRLMYTLFMASKADISFQELDKNAKRKCSTCKEEFTLKHILSQKHILLYRDKYFCDPEEILVMLEPKNQKFYIGDDERPMVLQNFNVHSFEALKTRHQFCKNQAYPSNNSYFIALKDCFIDRLKLTNLRIDPRFFSLEKMLCLKYEAKENEELLPLLEEVFVGFPRKCDACDVQISTWQEYMEHIISKTHIRNELTQAQMNLIIKAMRLIKKAEGRYEISPHAQRSRNLSLRQFTDSSDGESSDDEPPDDPISEKANAAAERVNELKERLRKLSSYKKPTSNQILEKEQIKNEMG</sequence>
<evidence type="ECO:0000313" key="2">
    <source>
        <dbReference type="WBParaSite" id="PS1159_v2.g20305.t1"/>
    </source>
</evidence>
<accession>A0AC35FS34</accession>
<dbReference type="Proteomes" id="UP000887580">
    <property type="component" value="Unplaced"/>
</dbReference>